<reference evidence="4" key="2">
    <citation type="submission" date="2012-11" db="EMBL/GenBank/DDBJ databases">
        <authorList>
            <person name="Kuo A."/>
            <person name="Curtis B.A."/>
            <person name="Tanifuji G."/>
            <person name="Burki F."/>
            <person name="Gruber A."/>
            <person name="Irimia M."/>
            <person name="Maruyama S."/>
            <person name="Arias M.C."/>
            <person name="Ball S.G."/>
            <person name="Gile G.H."/>
            <person name="Hirakawa Y."/>
            <person name="Hopkins J.F."/>
            <person name="Rensing S.A."/>
            <person name="Schmutz J."/>
            <person name="Symeonidi A."/>
            <person name="Elias M."/>
            <person name="Eveleigh R.J."/>
            <person name="Herman E.K."/>
            <person name="Klute M.J."/>
            <person name="Nakayama T."/>
            <person name="Obornik M."/>
            <person name="Reyes-Prieto A."/>
            <person name="Armbrust E.V."/>
            <person name="Aves S.J."/>
            <person name="Beiko R.G."/>
            <person name="Coutinho P."/>
            <person name="Dacks J.B."/>
            <person name="Durnford D.G."/>
            <person name="Fast N.M."/>
            <person name="Green B.R."/>
            <person name="Grisdale C."/>
            <person name="Hempe F."/>
            <person name="Henrissat B."/>
            <person name="Hoppner M.P."/>
            <person name="Ishida K.-I."/>
            <person name="Kim E."/>
            <person name="Koreny L."/>
            <person name="Kroth P.G."/>
            <person name="Liu Y."/>
            <person name="Malik S.-B."/>
            <person name="Maier U.G."/>
            <person name="McRose D."/>
            <person name="Mock T."/>
            <person name="Neilson J.A."/>
            <person name="Onodera N.T."/>
            <person name="Poole A.M."/>
            <person name="Pritham E.J."/>
            <person name="Richards T.A."/>
            <person name="Rocap G."/>
            <person name="Roy S.W."/>
            <person name="Sarai C."/>
            <person name="Schaack S."/>
            <person name="Shirato S."/>
            <person name="Slamovits C.H."/>
            <person name="Spencer D.F."/>
            <person name="Suzuki S."/>
            <person name="Worden A.Z."/>
            <person name="Zauner S."/>
            <person name="Barry K."/>
            <person name="Bell C."/>
            <person name="Bharti A.K."/>
            <person name="Crow J.A."/>
            <person name="Grimwood J."/>
            <person name="Kramer R."/>
            <person name="Lindquist E."/>
            <person name="Lucas S."/>
            <person name="Salamov A."/>
            <person name="McFadden G.I."/>
            <person name="Lane C.E."/>
            <person name="Keeling P.J."/>
            <person name="Gray M.W."/>
            <person name="Grigoriev I.V."/>
            <person name="Archibald J.M."/>
        </authorList>
    </citation>
    <scope>NUCLEOTIDE SEQUENCE</scope>
    <source>
        <strain evidence="4">CCMP2712</strain>
    </source>
</reference>
<feature type="region of interest" description="Disordered" evidence="1">
    <location>
        <begin position="146"/>
        <end position="201"/>
    </location>
</feature>
<evidence type="ECO:0000313" key="3">
    <source>
        <dbReference type="EnsemblProtists" id="EKX35858"/>
    </source>
</evidence>
<feature type="compositionally biased region" description="Basic and acidic residues" evidence="1">
    <location>
        <begin position="184"/>
        <end position="201"/>
    </location>
</feature>
<dbReference type="EMBL" id="JH993083">
    <property type="protein sequence ID" value="EKX35858.1"/>
    <property type="molecule type" value="Genomic_DNA"/>
</dbReference>
<feature type="region of interest" description="Disordered" evidence="1">
    <location>
        <begin position="65"/>
        <end position="90"/>
    </location>
</feature>
<dbReference type="AlphaFoldDB" id="L1IHY7"/>
<evidence type="ECO:0000313" key="2">
    <source>
        <dbReference type="EMBL" id="EKX35858.1"/>
    </source>
</evidence>
<name>L1IHY7_GUITC</name>
<organism evidence="2">
    <name type="scientific">Guillardia theta (strain CCMP2712)</name>
    <name type="common">Cryptophyte</name>
    <dbReference type="NCBI Taxonomy" id="905079"/>
    <lineage>
        <taxon>Eukaryota</taxon>
        <taxon>Cryptophyceae</taxon>
        <taxon>Pyrenomonadales</taxon>
        <taxon>Geminigeraceae</taxon>
        <taxon>Guillardia</taxon>
    </lineage>
</organism>
<dbReference type="PaxDb" id="55529-EKX35858"/>
<keyword evidence="4" id="KW-1185">Reference proteome</keyword>
<evidence type="ECO:0000313" key="4">
    <source>
        <dbReference type="Proteomes" id="UP000011087"/>
    </source>
</evidence>
<dbReference type="KEGG" id="gtt:GUITHDRAFT_118005"/>
<accession>L1IHY7</accession>
<reference evidence="3" key="3">
    <citation type="submission" date="2016-03" db="UniProtKB">
        <authorList>
            <consortium name="EnsemblProtists"/>
        </authorList>
    </citation>
    <scope>IDENTIFICATION</scope>
</reference>
<sequence length="221" mass="24895">MDMTCSVCSSDALLSNVDTRQEDAEVEQSRRLLDAFAYMTDAEIKCAIKEYSSVLEAEEEKKEDRDHLKIVSSGSAQRGGTLSDVGRESDEGAVVEVGVQQLEEQRNCERGLYEEEITQLVKERLRVEQQTDSLLQLLSLAVADAVTKGSGRRQRPPCSPEKARGGRESDYVKSRRGSGKRREHRDSTARSSEAERQRRGEVYVSSLPQRLRFDEPLVRLV</sequence>
<feature type="compositionally biased region" description="Basic residues" evidence="1">
    <location>
        <begin position="174"/>
        <end position="183"/>
    </location>
</feature>
<dbReference type="GeneID" id="17292560"/>
<feature type="compositionally biased region" description="Basic and acidic residues" evidence="1">
    <location>
        <begin position="161"/>
        <end position="173"/>
    </location>
</feature>
<dbReference type="Proteomes" id="UP000011087">
    <property type="component" value="Unassembled WGS sequence"/>
</dbReference>
<proteinExistence type="predicted"/>
<reference evidence="2 4" key="1">
    <citation type="journal article" date="2012" name="Nature">
        <title>Algal genomes reveal evolutionary mosaicism and the fate of nucleomorphs.</title>
        <authorList>
            <consortium name="DOE Joint Genome Institute"/>
            <person name="Curtis B.A."/>
            <person name="Tanifuji G."/>
            <person name="Burki F."/>
            <person name="Gruber A."/>
            <person name="Irimia M."/>
            <person name="Maruyama S."/>
            <person name="Arias M.C."/>
            <person name="Ball S.G."/>
            <person name="Gile G.H."/>
            <person name="Hirakawa Y."/>
            <person name="Hopkins J.F."/>
            <person name="Kuo A."/>
            <person name="Rensing S.A."/>
            <person name="Schmutz J."/>
            <person name="Symeonidi A."/>
            <person name="Elias M."/>
            <person name="Eveleigh R.J."/>
            <person name="Herman E.K."/>
            <person name="Klute M.J."/>
            <person name="Nakayama T."/>
            <person name="Obornik M."/>
            <person name="Reyes-Prieto A."/>
            <person name="Armbrust E.V."/>
            <person name="Aves S.J."/>
            <person name="Beiko R.G."/>
            <person name="Coutinho P."/>
            <person name="Dacks J.B."/>
            <person name="Durnford D.G."/>
            <person name="Fast N.M."/>
            <person name="Green B.R."/>
            <person name="Grisdale C.J."/>
            <person name="Hempel F."/>
            <person name="Henrissat B."/>
            <person name="Hoppner M.P."/>
            <person name="Ishida K."/>
            <person name="Kim E."/>
            <person name="Koreny L."/>
            <person name="Kroth P.G."/>
            <person name="Liu Y."/>
            <person name="Malik S.B."/>
            <person name="Maier U.G."/>
            <person name="McRose D."/>
            <person name="Mock T."/>
            <person name="Neilson J.A."/>
            <person name="Onodera N.T."/>
            <person name="Poole A.M."/>
            <person name="Pritham E.J."/>
            <person name="Richards T.A."/>
            <person name="Rocap G."/>
            <person name="Roy S.W."/>
            <person name="Sarai C."/>
            <person name="Schaack S."/>
            <person name="Shirato S."/>
            <person name="Slamovits C.H."/>
            <person name="Spencer D.F."/>
            <person name="Suzuki S."/>
            <person name="Worden A.Z."/>
            <person name="Zauner S."/>
            <person name="Barry K."/>
            <person name="Bell C."/>
            <person name="Bharti A.K."/>
            <person name="Crow J.A."/>
            <person name="Grimwood J."/>
            <person name="Kramer R."/>
            <person name="Lindquist E."/>
            <person name="Lucas S."/>
            <person name="Salamov A."/>
            <person name="McFadden G.I."/>
            <person name="Lane C.E."/>
            <person name="Keeling P.J."/>
            <person name="Gray M.W."/>
            <person name="Grigoriev I.V."/>
            <person name="Archibald J.M."/>
        </authorList>
    </citation>
    <scope>NUCLEOTIDE SEQUENCE</scope>
    <source>
        <strain evidence="2 4">CCMP2712</strain>
    </source>
</reference>
<protein>
    <submittedName>
        <fullName evidence="2 3">Uncharacterized protein</fullName>
    </submittedName>
</protein>
<gene>
    <name evidence="2" type="ORF">GUITHDRAFT_118005</name>
</gene>
<dbReference type="RefSeq" id="XP_005822838.1">
    <property type="nucleotide sequence ID" value="XM_005822781.1"/>
</dbReference>
<evidence type="ECO:0000256" key="1">
    <source>
        <dbReference type="SAM" id="MobiDB-lite"/>
    </source>
</evidence>
<dbReference type="HOGENOM" id="CLU_1252697_0_0_1"/>
<dbReference type="EnsemblProtists" id="EKX35858">
    <property type="protein sequence ID" value="EKX35858"/>
    <property type="gene ID" value="GUITHDRAFT_118005"/>
</dbReference>